<keyword evidence="3" id="KW-1185">Reference proteome</keyword>
<gene>
    <name evidence="1" type="ORF">CCAP1982_LOCUS10249</name>
    <name evidence="2" type="ORF">CCAP1982_LOCUS10250</name>
</gene>
<protein>
    <submittedName>
        <fullName evidence="2">(Mediterranean fruit fly) hypothetical protein</fullName>
    </submittedName>
</protein>
<reference evidence="2" key="1">
    <citation type="submission" date="2020-11" db="EMBL/GenBank/DDBJ databases">
        <authorList>
            <person name="Whitehead M."/>
        </authorList>
    </citation>
    <scope>NUCLEOTIDE SEQUENCE</scope>
    <source>
        <strain evidence="2">EGII</strain>
    </source>
</reference>
<dbReference type="AlphaFoldDB" id="A0A811US39"/>
<sequence length="88" mass="10060">MKRVPLEYGSGHIVTIECSSRTENNLMKGPELRTQLFSQTLTAEFSGPFHQMQQEDDFVPISIANRNNSISHRHCLEELVEVSPQMEN</sequence>
<organism evidence="2 3">
    <name type="scientific">Ceratitis capitata</name>
    <name type="common">Mediterranean fruit fly</name>
    <name type="synonym">Tephritis capitata</name>
    <dbReference type="NCBI Taxonomy" id="7213"/>
    <lineage>
        <taxon>Eukaryota</taxon>
        <taxon>Metazoa</taxon>
        <taxon>Ecdysozoa</taxon>
        <taxon>Arthropoda</taxon>
        <taxon>Hexapoda</taxon>
        <taxon>Insecta</taxon>
        <taxon>Pterygota</taxon>
        <taxon>Neoptera</taxon>
        <taxon>Endopterygota</taxon>
        <taxon>Diptera</taxon>
        <taxon>Brachycera</taxon>
        <taxon>Muscomorpha</taxon>
        <taxon>Tephritoidea</taxon>
        <taxon>Tephritidae</taxon>
        <taxon>Ceratitis</taxon>
        <taxon>Ceratitis</taxon>
    </lineage>
</organism>
<dbReference type="OrthoDB" id="10065625at2759"/>
<dbReference type="EMBL" id="CAJHJT010000023">
    <property type="protein sequence ID" value="CAD7001759.1"/>
    <property type="molecule type" value="Genomic_DNA"/>
</dbReference>
<evidence type="ECO:0000313" key="1">
    <source>
        <dbReference type="EMBL" id="CAD7001759.1"/>
    </source>
</evidence>
<comment type="caution">
    <text evidence="2">The sequence shown here is derived from an EMBL/GenBank/DDBJ whole genome shotgun (WGS) entry which is preliminary data.</text>
</comment>
<accession>A0A811US39</accession>
<name>A0A811US39_CERCA</name>
<dbReference type="EMBL" id="CAJHJT010000023">
    <property type="protein sequence ID" value="CAD7001760.1"/>
    <property type="molecule type" value="Genomic_DNA"/>
</dbReference>
<proteinExistence type="predicted"/>
<evidence type="ECO:0000313" key="3">
    <source>
        <dbReference type="Proteomes" id="UP000606786"/>
    </source>
</evidence>
<evidence type="ECO:0000313" key="2">
    <source>
        <dbReference type="EMBL" id="CAD7001760.1"/>
    </source>
</evidence>
<dbReference type="Proteomes" id="UP000606786">
    <property type="component" value="Unassembled WGS sequence"/>
</dbReference>